<gene>
    <name evidence="1" type="ORF">GO493_06865</name>
</gene>
<evidence type="ECO:0000313" key="1">
    <source>
        <dbReference type="EMBL" id="MVT07977.1"/>
    </source>
</evidence>
<reference evidence="1 2" key="1">
    <citation type="submission" date="2019-12" db="EMBL/GenBank/DDBJ databases">
        <title>Chitinophaga sp. strain ysch24 (GDMCC 1.1355), whole genome shotgun sequence.</title>
        <authorList>
            <person name="Zhang X."/>
        </authorList>
    </citation>
    <scope>NUCLEOTIDE SEQUENCE [LARGE SCALE GENOMIC DNA]</scope>
    <source>
        <strain evidence="2">ysch24</strain>
    </source>
</reference>
<evidence type="ECO:0000313" key="2">
    <source>
        <dbReference type="Proteomes" id="UP000461730"/>
    </source>
</evidence>
<protein>
    <submittedName>
        <fullName evidence="1">DUF1493 family protein</fullName>
    </submittedName>
</protein>
<comment type="caution">
    <text evidence="1">The sequence shown here is derived from an EMBL/GenBank/DDBJ whole genome shotgun (WGS) entry which is preliminary data.</text>
</comment>
<keyword evidence="2" id="KW-1185">Reference proteome</keyword>
<dbReference type="InterPro" id="IPR010862">
    <property type="entry name" value="DUF1493"/>
</dbReference>
<organism evidence="1 2">
    <name type="scientific">Chitinophaga tropicalis</name>
    <dbReference type="NCBI Taxonomy" id="2683588"/>
    <lineage>
        <taxon>Bacteria</taxon>
        <taxon>Pseudomonadati</taxon>
        <taxon>Bacteroidota</taxon>
        <taxon>Chitinophagia</taxon>
        <taxon>Chitinophagales</taxon>
        <taxon>Chitinophagaceae</taxon>
        <taxon>Chitinophaga</taxon>
    </lineage>
</organism>
<dbReference type="AlphaFoldDB" id="A0A7K1U0T3"/>
<sequence length="126" mass="14595">MIQILCAKSTNMRSKVSINDLIQYISSKCGGIPLTENSIIFDDLGINGIDAATLMEELAIEFEFSLESFNYSEYFLSESELSNVFRSLFYSLFKRDKLPSRTFTINHLMKVIDKGYWFDPESKYNR</sequence>
<dbReference type="Proteomes" id="UP000461730">
    <property type="component" value="Unassembled WGS sequence"/>
</dbReference>
<name>A0A7K1U0T3_9BACT</name>
<accession>A0A7K1U0T3</accession>
<proteinExistence type="predicted"/>
<dbReference type="Pfam" id="PF07377">
    <property type="entry name" value="DUF1493"/>
    <property type="match status" value="1"/>
</dbReference>
<dbReference type="EMBL" id="WRXN01000002">
    <property type="protein sequence ID" value="MVT07977.1"/>
    <property type="molecule type" value="Genomic_DNA"/>
</dbReference>